<reference evidence="1" key="1">
    <citation type="submission" date="2014-09" db="EMBL/GenBank/DDBJ databases">
        <authorList>
            <person name="Magalhaes I.L.F."/>
            <person name="Oliveira U."/>
            <person name="Santos F.R."/>
            <person name="Vidigal T.H.D.A."/>
            <person name="Brescovit A.D."/>
            <person name="Santos A.J."/>
        </authorList>
    </citation>
    <scope>NUCLEOTIDE SEQUENCE</scope>
    <source>
        <tissue evidence="1">Shoot tissue taken approximately 20 cm above the soil surface</tissue>
    </source>
</reference>
<dbReference type="EMBL" id="GBRH01214884">
    <property type="protein sequence ID" value="JAD83011.1"/>
    <property type="molecule type" value="Transcribed_RNA"/>
</dbReference>
<name>A0A0A9D5D3_ARUDO</name>
<dbReference type="AlphaFoldDB" id="A0A0A9D5D3"/>
<protein>
    <submittedName>
        <fullName evidence="1">Uncharacterized protein</fullName>
    </submittedName>
</protein>
<accession>A0A0A9D5D3</accession>
<evidence type="ECO:0000313" key="1">
    <source>
        <dbReference type="EMBL" id="JAD83011.1"/>
    </source>
</evidence>
<proteinExistence type="predicted"/>
<organism evidence="1">
    <name type="scientific">Arundo donax</name>
    <name type="common">Giant reed</name>
    <name type="synonym">Donax arundinaceus</name>
    <dbReference type="NCBI Taxonomy" id="35708"/>
    <lineage>
        <taxon>Eukaryota</taxon>
        <taxon>Viridiplantae</taxon>
        <taxon>Streptophyta</taxon>
        <taxon>Embryophyta</taxon>
        <taxon>Tracheophyta</taxon>
        <taxon>Spermatophyta</taxon>
        <taxon>Magnoliopsida</taxon>
        <taxon>Liliopsida</taxon>
        <taxon>Poales</taxon>
        <taxon>Poaceae</taxon>
        <taxon>PACMAD clade</taxon>
        <taxon>Arundinoideae</taxon>
        <taxon>Arundineae</taxon>
        <taxon>Arundo</taxon>
    </lineage>
</organism>
<reference evidence="1" key="2">
    <citation type="journal article" date="2015" name="Data Brief">
        <title>Shoot transcriptome of the giant reed, Arundo donax.</title>
        <authorList>
            <person name="Barrero R.A."/>
            <person name="Guerrero F.D."/>
            <person name="Moolhuijzen P."/>
            <person name="Goolsby J.A."/>
            <person name="Tidwell J."/>
            <person name="Bellgard S.E."/>
            <person name="Bellgard M.I."/>
        </authorList>
    </citation>
    <scope>NUCLEOTIDE SEQUENCE</scope>
    <source>
        <tissue evidence="1">Shoot tissue taken approximately 20 cm above the soil surface</tissue>
    </source>
</reference>
<sequence length="74" mass="8526">MMPGHSAKKKFEHQRASPTIHRTKTIIISVTQTFKITTQRNSTFTNVVQKGLLHVFQQEKKIPNTRNKPRALLS</sequence>